<evidence type="ECO:0000256" key="7">
    <source>
        <dbReference type="ARBA" id="ARBA00023065"/>
    </source>
</evidence>
<dbReference type="PATRIC" id="fig|1237149.3.peg.2845"/>
<dbReference type="InterPro" id="IPR036942">
    <property type="entry name" value="Beta-barrel_TonB_sf"/>
</dbReference>
<proteinExistence type="inferred from homology"/>
<comment type="subcellular location">
    <subcellularLocation>
        <location evidence="1 11">Cell outer membrane</location>
        <topology evidence="1 11">Multi-pass membrane protein</topology>
    </subcellularLocation>
</comment>
<evidence type="ECO:0000256" key="8">
    <source>
        <dbReference type="ARBA" id="ARBA00023077"/>
    </source>
</evidence>
<keyword evidence="9 11" id="KW-0472">Membrane</keyword>
<evidence type="ECO:0000313" key="15">
    <source>
        <dbReference type="Proteomes" id="UP000011135"/>
    </source>
</evidence>
<dbReference type="AlphaFoldDB" id="L8JSD2"/>
<evidence type="ECO:0000256" key="9">
    <source>
        <dbReference type="ARBA" id="ARBA00023136"/>
    </source>
</evidence>
<name>L8JSD2_9BACT</name>
<evidence type="ECO:0000313" key="14">
    <source>
        <dbReference type="EMBL" id="ELR71123.1"/>
    </source>
</evidence>
<dbReference type="InterPro" id="IPR041700">
    <property type="entry name" value="OMP_b-brl_3"/>
</dbReference>
<feature type="domain" description="TonB-dependent receptor plug" evidence="12">
    <location>
        <begin position="27"/>
        <end position="142"/>
    </location>
</feature>
<evidence type="ECO:0000256" key="2">
    <source>
        <dbReference type="ARBA" id="ARBA00022448"/>
    </source>
</evidence>
<dbReference type="GO" id="GO:0006826">
    <property type="term" value="P:iron ion transport"/>
    <property type="evidence" value="ECO:0007669"/>
    <property type="project" value="UniProtKB-KW"/>
</dbReference>
<keyword evidence="4" id="KW-0410">Iron transport</keyword>
<dbReference type="InterPro" id="IPR039426">
    <property type="entry name" value="TonB-dep_rcpt-like"/>
</dbReference>
<evidence type="ECO:0000256" key="10">
    <source>
        <dbReference type="ARBA" id="ARBA00023237"/>
    </source>
</evidence>
<comment type="caution">
    <text evidence="14">The sequence shown here is derived from an EMBL/GenBank/DDBJ whole genome shotgun (WGS) entry which is preliminary data.</text>
</comment>
<protein>
    <submittedName>
        <fullName evidence="14">TonB-dependent receptor, plug</fullName>
    </submittedName>
</protein>
<gene>
    <name evidence="14" type="ORF">C900_03087</name>
</gene>
<dbReference type="GO" id="GO:0009279">
    <property type="term" value="C:cell outer membrane"/>
    <property type="evidence" value="ECO:0007669"/>
    <property type="project" value="UniProtKB-SubCell"/>
</dbReference>
<keyword evidence="7" id="KW-0406">Ion transport</keyword>
<keyword evidence="8" id="KW-0798">TonB box</keyword>
<dbReference type="InterPro" id="IPR012910">
    <property type="entry name" value="Plug_dom"/>
</dbReference>
<evidence type="ECO:0000256" key="5">
    <source>
        <dbReference type="ARBA" id="ARBA00022692"/>
    </source>
</evidence>
<dbReference type="eggNOG" id="COG4771">
    <property type="taxonomic scope" value="Bacteria"/>
</dbReference>
<dbReference type="STRING" id="1237149.C900_03087"/>
<evidence type="ECO:0000256" key="6">
    <source>
        <dbReference type="ARBA" id="ARBA00023004"/>
    </source>
</evidence>
<dbReference type="Gene3D" id="2.40.170.20">
    <property type="entry name" value="TonB-dependent receptor, beta-barrel domain"/>
    <property type="match status" value="1"/>
</dbReference>
<keyword evidence="6" id="KW-0408">Iron</keyword>
<dbReference type="InterPro" id="IPR037066">
    <property type="entry name" value="Plug_dom_sf"/>
</dbReference>
<dbReference type="SUPFAM" id="SSF56935">
    <property type="entry name" value="Porins"/>
    <property type="match status" value="1"/>
</dbReference>
<evidence type="ECO:0000256" key="3">
    <source>
        <dbReference type="ARBA" id="ARBA00022452"/>
    </source>
</evidence>
<accession>L8JSD2</accession>
<dbReference type="PANTHER" id="PTHR32552:SF81">
    <property type="entry name" value="TONB-DEPENDENT OUTER MEMBRANE RECEPTOR"/>
    <property type="match status" value="1"/>
</dbReference>
<keyword evidence="5 11" id="KW-0812">Transmembrane</keyword>
<dbReference type="RefSeq" id="WP_009580439.1">
    <property type="nucleotide sequence ID" value="NZ_AMZN01000045.1"/>
</dbReference>
<keyword evidence="2 11" id="KW-0813">Transport</keyword>
<evidence type="ECO:0000256" key="11">
    <source>
        <dbReference type="PROSITE-ProRule" id="PRU01360"/>
    </source>
</evidence>
<dbReference type="Pfam" id="PF07715">
    <property type="entry name" value="Plug"/>
    <property type="match status" value="1"/>
</dbReference>
<keyword evidence="3 11" id="KW-1134">Transmembrane beta strand</keyword>
<reference evidence="14 15" key="1">
    <citation type="submission" date="2012-12" db="EMBL/GenBank/DDBJ databases">
        <title>Genome assembly of Fulvivirga imtechensis AK7.</title>
        <authorList>
            <person name="Nupur N."/>
            <person name="Khatri I."/>
            <person name="Kumar R."/>
            <person name="Subramanian S."/>
            <person name="Pinnaka A."/>
        </authorList>
    </citation>
    <scope>NUCLEOTIDE SEQUENCE [LARGE SCALE GENOMIC DNA]</scope>
    <source>
        <strain evidence="14 15">AK7</strain>
    </source>
</reference>
<dbReference type="Pfam" id="PF14905">
    <property type="entry name" value="OMP_b-brl_3"/>
    <property type="match status" value="1"/>
</dbReference>
<evidence type="ECO:0000259" key="12">
    <source>
        <dbReference type="Pfam" id="PF07715"/>
    </source>
</evidence>
<dbReference type="PROSITE" id="PS52016">
    <property type="entry name" value="TONB_DEPENDENT_REC_3"/>
    <property type="match status" value="1"/>
</dbReference>
<sequence length="603" mass="68397">MSDLKKLSLEELMNVEVTLVSGRPKKLHETASAIQVIPNEFIRRSAAARLPEALRLAPNLQVAQSSSHGWAITARGFNGAPLSSNSMANKLLVMLDGRTIYTPLFAGVFWDIQNVVLEDVDKIEVISGPGGTLWGANAVNGVINIVRKSATDTQGFYVSGSAGTLLNHQIDVRYGGKLGEKMHYRVYGQRMDYNHTYNNDDEDATDSWRMNQAGFRVDYEPSAKNTVTLQGDFYKGSENGPDSSYLDGQNLMIDWKHTISERSDFDLQVYFDRTWRDQPLTTFNQQLTTYDIDFSHFFSFGDRHRIVWGVGYRHMRDRINNAAPLLEFDPADLNFSFFNVFARDEVGIIPNKVKLIFGAKLSDNYYSGLGFQPSGRISWMPDSDHTVWAAVSHALRSPGRFDADMVVPFDGKNNFDWEKVTAFEAGHRMLVSKHVNFSLAAFYNKYKDLRSIDLVNTTITIENNQKASSWGAELSFDSQISKWWRLRGGYTYLNISIDKTAPTVFDGSDTFESLDADHHFMIQSMMDLPANFFVDVVGRYTSELEASPSLATPEYFTIDARIAWKYQQLEFSVSGRNLLDQKLEEFGRSQIPRNIYGTVTWRM</sequence>
<keyword evidence="10 11" id="KW-0998">Cell outer membrane</keyword>
<evidence type="ECO:0000256" key="1">
    <source>
        <dbReference type="ARBA" id="ARBA00004571"/>
    </source>
</evidence>
<dbReference type="PANTHER" id="PTHR32552">
    <property type="entry name" value="FERRICHROME IRON RECEPTOR-RELATED"/>
    <property type="match status" value="1"/>
</dbReference>
<dbReference type="Gene3D" id="2.170.130.10">
    <property type="entry name" value="TonB-dependent receptor, plug domain"/>
    <property type="match status" value="1"/>
</dbReference>
<organism evidence="14 15">
    <name type="scientific">Fulvivirga imtechensis AK7</name>
    <dbReference type="NCBI Taxonomy" id="1237149"/>
    <lineage>
        <taxon>Bacteria</taxon>
        <taxon>Pseudomonadati</taxon>
        <taxon>Bacteroidota</taxon>
        <taxon>Cytophagia</taxon>
        <taxon>Cytophagales</taxon>
        <taxon>Fulvivirgaceae</taxon>
        <taxon>Fulvivirga</taxon>
    </lineage>
</organism>
<evidence type="ECO:0000256" key="4">
    <source>
        <dbReference type="ARBA" id="ARBA00022496"/>
    </source>
</evidence>
<dbReference type="Proteomes" id="UP000011135">
    <property type="component" value="Unassembled WGS sequence"/>
</dbReference>
<comment type="similarity">
    <text evidence="11">Belongs to the TonB-dependent receptor family.</text>
</comment>
<keyword evidence="15" id="KW-1185">Reference proteome</keyword>
<keyword evidence="14" id="KW-0675">Receptor</keyword>
<evidence type="ECO:0000259" key="13">
    <source>
        <dbReference type="Pfam" id="PF14905"/>
    </source>
</evidence>
<feature type="domain" description="Outer membrane protein beta-barrel" evidence="13">
    <location>
        <begin position="420"/>
        <end position="582"/>
    </location>
</feature>
<dbReference type="EMBL" id="AMZN01000045">
    <property type="protein sequence ID" value="ELR71123.1"/>
    <property type="molecule type" value="Genomic_DNA"/>
</dbReference>